<gene>
    <name evidence="4" type="ORF">GCM10008101_22420</name>
</gene>
<comment type="similarity">
    <text evidence="1">Belongs to the TolB family.</text>
</comment>
<evidence type="ECO:0000313" key="5">
    <source>
        <dbReference type="Proteomes" id="UP000643403"/>
    </source>
</evidence>
<dbReference type="RefSeq" id="WP_229790791.1">
    <property type="nucleotide sequence ID" value="NZ_BMXY01000003.1"/>
</dbReference>
<evidence type="ECO:0000313" key="4">
    <source>
        <dbReference type="EMBL" id="GGZ67672.1"/>
    </source>
</evidence>
<name>A0ABQ3C8M8_9GAMM</name>
<comment type="caution">
    <text evidence="4">The sequence shown here is derived from an EMBL/GenBank/DDBJ whole genome shotgun (WGS) entry which is preliminary data.</text>
</comment>
<dbReference type="Proteomes" id="UP000643403">
    <property type="component" value="Unassembled WGS sequence"/>
</dbReference>
<organism evidence="4 5">
    <name type="scientific">Cognatilysobacter xinjiangensis</name>
    <dbReference type="NCBI Taxonomy" id="546892"/>
    <lineage>
        <taxon>Bacteria</taxon>
        <taxon>Pseudomonadati</taxon>
        <taxon>Pseudomonadota</taxon>
        <taxon>Gammaproteobacteria</taxon>
        <taxon>Lysobacterales</taxon>
        <taxon>Lysobacteraceae</taxon>
        <taxon>Cognatilysobacter</taxon>
    </lineage>
</organism>
<dbReference type="Pfam" id="PF07676">
    <property type="entry name" value="PD40"/>
    <property type="match status" value="3"/>
</dbReference>
<keyword evidence="5" id="KW-1185">Reference proteome</keyword>
<protein>
    <recommendedName>
        <fullName evidence="6">WD40-like Beta Propeller Repeat</fullName>
    </recommendedName>
</protein>
<proteinExistence type="inferred from homology"/>
<feature type="signal peptide" evidence="3">
    <location>
        <begin position="1"/>
        <end position="22"/>
    </location>
</feature>
<evidence type="ECO:0000256" key="2">
    <source>
        <dbReference type="SAM" id="MobiDB-lite"/>
    </source>
</evidence>
<dbReference type="Gene3D" id="2.120.10.30">
    <property type="entry name" value="TolB, C-terminal domain"/>
    <property type="match status" value="1"/>
</dbReference>
<evidence type="ECO:0008006" key="6">
    <source>
        <dbReference type="Google" id="ProtNLM"/>
    </source>
</evidence>
<dbReference type="InterPro" id="IPR011042">
    <property type="entry name" value="6-blade_b-propeller_TolB-like"/>
</dbReference>
<reference evidence="5" key="1">
    <citation type="journal article" date="2019" name="Int. J. Syst. Evol. Microbiol.">
        <title>The Global Catalogue of Microorganisms (GCM) 10K type strain sequencing project: providing services to taxonomists for standard genome sequencing and annotation.</title>
        <authorList>
            <consortium name="The Broad Institute Genomics Platform"/>
            <consortium name="The Broad Institute Genome Sequencing Center for Infectious Disease"/>
            <person name="Wu L."/>
            <person name="Ma J."/>
        </authorList>
    </citation>
    <scope>NUCLEOTIDE SEQUENCE [LARGE SCALE GENOMIC DNA]</scope>
    <source>
        <strain evidence="5">KCTC 22558</strain>
    </source>
</reference>
<keyword evidence="3" id="KW-0732">Signal</keyword>
<feature type="region of interest" description="Disordered" evidence="2">
    <location>
        <begin position="129"/>
        <end position="149"/>
    </location>
</feature>
<evidence type="ECO:0000256" key="3">
    <source>
        <dbReference type="SAM" id="SignalP"/>
    </source>
</evidence>
<evidence type="ECO:0000256" key="1">
    <source>
        <dbReference type="ARBA" id="ARBA00009820"/>
    </source>
</evidence>
<feature type="compositionally biased region" description="Basic and acidic residues" evidence="2">
    <location>
        <begin position="140"/>
        <end position="149"/>
    </location>
</feature>
<dbReference type="SUPFAM" id="SSF82171">
    <property type="entry name" value="DPP6 N-terminal domain-like"/>
    <property type="match status" value="1"/>
</dbReference>
<dbReference type="InterPro" id="IPR011659">
    <property type="entry name" value="WD40"/>
</dbReference>
<dbReference type="EMBL" id="BMXY01000003">
    <property type="protein sequence ID" value="GGZ67672.1"/>
    <property type="molecule type" value="Genomic_DNA"/>
</dbReference>
<accession>A0ABQ3C8M8</accession>
<feature type="chain" id="PRO_5045158429" description="WD40-like Beta Propeller Repeat" evidence="3">
    <location>
        <begin position="23"/>
        <end position="293"/>
    </location>
</feature>
<dbReference type="PANTHER" id="PTHR36842:SF1">
    <property type="entry name" value="PROTEIN TOLB"/>
    <property type="match status" value="1"/>
</dbReference>
<sequence length="293" mass="31276">MRTVHHLVPLALLIAMPCTAFAPWGMEGVGIVSTRNTELRATVHPDGNSIIWSSPDRAGGPGGGDLWIARRIDGRWQEARPLALNTTASESDPAFSADGRWLYFASDHAGGVGGNDLYRAPFVDGEAGTPQNLGTAVNTRGDERSPMPLRDGRRLLFASDGRPGAKRHDLYVAIWQGDALTKVQPVPGINTDDDESDAMWLADGDGLVFARSQDLASKPVQLLVARCRAGAYVEAAPLALAFNTEDARTLAPMPDWNRPVEMLLSGAAPSPKAGRLDVYRVLVPTVKGDGSCG</sequence>
<dbReference type="PANTHER" id="PTHR36842">
    <property type="entry name" value="PROTEIN TOLB HOMOLOG"/>
    <property type="match status" value="1"/>
</dbReference>
<feature type="compositionally biased region" description="Polar residues" evidence="2">
    <location>
        <begin position="129"/>
        <end position="138"/>
    </location>
</feature>